<evidence type="ECO:0000313" key="2">
    <source>
        <dbReference type="EMBL" id="MDF0590786.1"/>
    </source>
</evidence>
<dbReference type="InterPro" id="IPR000873">
    <property type="entry name" value="AMP-dep_synth/lig_dom"/>
</dbReference>
<dbReference type="Pfam" id="PF00501">
    <property type="entry name" value="AMP-binding"/>
    <property type="match status" value="1"/>
</dbReference>
<reference evidence="2 3" key="1">
    <citation type="submission" date="2023-03" db="EMBL/GenBank/DDBJ databases">
        <title>WGS of Methanotrichaceae archaeon Mx.</title>
        <authorList>
            <person name="Sorokin D.Y."/>
            <person name="Merkel A.Y."/>
        </authorList>
    </citation>
    <scope>NUCLEOTIDE SEQUENCE [LARGE SCALE GENOMIC DNA]</scope>
    <source>
        <strain evidence="2 3">Mx</strain>
    </source>
</reference>
<sequence length="78" mass="8610">MQRPGDELIITFGDLLEKSNGASNFFPGYGVRKGDCVMLTLKGRYDFWIAMVGLHKIGAGAIPATSMLRAKDNSIQYR</sequence>
<dbReference type="InterPro" id="IPR042099">
    <property type="entry name" value="ANL_N_sf"/>
</dbReference>
<comment type="caution">
    <text evidence="2">The sequence shown here is derived from an EMBL/GenBank/DDBJ whole genome shotgun (WGS) entry which is preliminary data.</text>
</comment>
<dbReference type="Proteomes" id="UP001220010">
    <property type="component" value="Unassembled WGS sequence"/>
</dbReference>
<proteinExistence type="predicted"/>
<protein>
    <submittedName>
        <fullName evidence="2">AMP-binding protein</fullName>
    </submittedName>
</protein>
<dbReference type="EMBL" id="JARFPK010000019">
    <property type="protein sequence ID" value="MDF0590786.1"/>
    <property type="molecule type" value="Genomic_DNA"/>
</dbReference>
<keyword evidence="3" id="KW-1185">Reference proteome</keyword>
<dbReference type="Gene3D" id="3.40.50.12780">
    <property type="entry name" value="N-terminal domain of ligase-like"/>
    <property type="match status" value="1"/>
</dbReference>
<evidence type="ECO:0000313" key="3">
    <source>
        <dbReference type="Proteomes" id="UP001220010"/>
    </source>
</evidence>
<evidence type="ECO:0000259" key="1">
    <source>
        <dbReference type="Pfam" id="PF00501"/>
    </source>
</evidence>
<dbReference type="SUPFAM" id="SSF56801">
    <property type="entry name" value="Acetyl-CoA synthetase-like"/>
    <property type="match status" value="1"/>
</dbReference>
<name>A0ABT5X7X7_9EURY</name>
<gene>
    <name evidence="2" type="ORF">P0O15_06330</name>
</gene>
<organism evidence="2 3">
    <name type="scientific">Candidatus Methanocrinis natronophilus</name>
    <dbReference type="NCBI Taxonomy" id="3033396"/>
    <lineage>
        <taxon>Archaea</taxon>
        <taxon>Methanobacteriati</taxon>
        <taxon>Methanobacteriota</taxon>
        <taxon>Stenosarchaea group</taxon>
        <taxon>Methanomicrobia</taxon>
        <taxon>Methanotrichales</taxon>
        <taxon>Methanotrichaceae</taxon>
        <taxon>Methanocrinis</taxon>
    </lineage>
</organism>
<accession>A0ABT5X7X7</accession>
<feature type="domain" description="AMP-dependent synthetase/ligase" evidence="1">
    <location>
        <begin position="10"/>
        <end position="71"/>
    </location>
</feature>